<dbReference type="InterPro" id="IPR029058">
    <property type="entry name" value="AB_hydrolase_fold"/>
</dbReference>
<name>A0ABP5F4F1_9ACTN</name>
<dbReference type="PANTHER" id="PTHR39624">
    <property type="entry name" value="PROTEIN INVOLVED IN RIMO-MEDIATED BETA-METHYLTHIOLATION OF RIBOSOMAL PROTEIN S12 YCAO"/>
    <property type="match status" value="1"/>
</dbReference>
<accession>A0ABP5F4F1</accession>
<organism evidence="3 4">
    <name type="scientific">Catenulispora yoronensis</name>
    <dbReference type="NCBI Taxonomy" id="450799"/>
    <lineage>
        <taxon>Bacteria</taxon>
        <taxon>Bacillati</taxon>
        <taxon>Actinomycetota</taxon>
        <taxon>Actinomycetes</taxon>
        <taxon>Catenulisporales</taxon>
        <taxon>Catenulisporaceae</taxon>
        <taxon>Catenulispora</taxon>
    </lineage>
</organism>
<dbReference type="Proteomes" id="UP001500751">
    <property type="component" value="Unassembled WGS sequence"/>
</dbReference>
<comment type="caution">
    <text evidence="3">The sequence shown here is derived from an EMBL/GenBank/DDBJ whole genome shotgun (WGS) entry which is preliminary data.</text>
</comment>
<dbReference type="Gene3D" id="3.40.50.1820">
    <property type="entry name" value="alpha/beta hydrolase"/>
    <property type="match status" value="1"/>
</dbReference>
<dbReference type="Pfam" id="PF12146">
    <property type="entry name" value="Hydrolase_4"/>
    <property type="match status" value="1"/>
</dbReference>
<evidence type="ECO:0000259" key="2">
    <source>
        <dbReference type="Pfam" id="PF12146"/>
    </source>
</evidence>
<dbReference type="Pfam" id="PF02566">
    <property type="entry name" value="OsmC"/>
    <property type="match status" value="1"/>
</dbReference>
<feature type="region of interest" description="Disordered" evidence="1">
    <location>
        <begin position="1"/>
        <end position="20"/>
    </location>
</feature>
<dbReference type="EMBL" id="BAAAQN010000004">
    <property type="protein sequence ID" value="GAA2016694.1"/>
    <property type="molecule type" value="Genomic_DNA"/>
</dbReference>
<gene>
    <name evidence="3" type="ORF">GCM10009839_10460</name>
</gene>
<dbReference type="GO" id="GO:0016787">
    <property type="term" value="F:hydrolase activity"/>
    <property type="evidence" value="ECO:0007669"/>
    <property type="project" value="UniProtKB-KW"/>
</dbReference>
<dbReference type="InterPro" id="IPR015946">
    <property type="entry name" value="KH_dom-like_a/b"/>
</dbReference>
<reference evidence="4" key="1">
    <citation type="journal article" date="2019" name="Int. J. Syst. Evol. Microbiol.">
        <title>The Global Catalogue of Microorganisms (GCM) 10K type strain sequencing project: providing services to taxonomists for standard genome sequencing and annotation.</title>
        <authorList>
            <consortium name="The Broad Institute Genomics Platform"/>
            <consortium name="The Broad Institute Genome Sequencing Center for Infectious Disease"/>
            <person name="Wu L."/>
            <person name="Ma J."/>
        </authorList>
    </citation>
    <scope>NUCLEOTIDE SEQUENCE [LARGE SCALE GENOMIC DNA]</scope>
    <source>
        <strain evidence="4">JCM 16014</strain>
    </source>
</reference>
<dbReference type="InterPro" id="IPR003718">
    <property type="entry name" value="OsmC/Ohr_fam"/>
</dbReference>
<evidence type="ECO:0000256" key="1">
    <source>
        <dbReference type="SAM" id="MobiDB-lite"/>
    </source>
</evidence>
<protein>
    <submittedName>
        <fullName evidence="3">Bifunctional alpha/beta hydrolase/OsmC family protein</fullName>
    </submittedName>
</protein>
<keyword evidence="3" id="KW-0378">Hydrolase</keyword>
<keyword evidence="4" id="KW-1185">Reference proteome</keyword>
<dbReference type="SUPFAM" id="SSF82784">
    <property type="entry name" value="OsmC-like"/>
    <property type="match status" value="1"/>
</dbReference>
<dbReference type="InterPro" id="IPR036102">
    <property type="entry name" value="OsmC/Ohrsf"/>
</dbReference>
<evidence type="ECO:0000313" key="3">
    <source>
        <dbReference type="EMBL" id="GAA2016694.1"/>
    </source>
</evidence>
<dbReference type="SUPFAM" id="SSF53474">
    <property type="entry name" value="alpha/beta-Hydrolases"/>
    <property type="match status" value="1"/>
</dbReference>
<feature type="domain" description="Serine aminopeptidase S33" evidence="2">
    <location>
        <begin position="156"/>
        <end position="261"/>
    </location>
</feature>
<dbReference type="InterPro" id="IPR022742">
    <property type="entry name" value="Hydrolase_4"/>
</dbReference>
<proteinExistence type="predicted"/>
<sequence>MGASADGAAELGVPAPPGAAGVRAPDGVVECVWPAAAPITVPVLLHAAVSATATDSASAAAAARRIRCLSCVPTLESLPEPMRVRPYNPSPACLSTRATGDLWPQSDNPRRASTIYPEHRSHTTGGPAMPASQKITFTGGAGEALAARLELPDGPPKAYAVFAHCFTCGKDSVAAARISRALTDHGLAVLRFDFTGLGQSDGDFGNAGFGANIEDLVAAAEYLRAEHGAPQLLIGHSLGGAAVLAARHRIPQVRAVATIGAPADPAHVEHLIGHARPEIEREGQATVRLGGRDFCIRRGFLQDISAQRQAARIGDLGAALMVMHSPQDDVVGVDNARMIFDAARHPKSFVSLDGADHLLTRRADAEYAAAVLAAWASRYLVTAEETPAPEAGAAVPEGTVRVAEAGGHYPQTVTAGTHSLVVDEPAPLGTDTGPNPYDLLLAALGACTSITLRMYADRKGWPLEQIAVTLRHDRVHAKDCEDCDTTQGHVDRISRHLELTGPLEAEQRTRLLEIADMCPVHRTLTGETVIRTELL</sequence>
<dbReference type="PANTHER" id="PTHR39624:SF2">
    <property type="entry name" value="OSMC-LIKE PROTEIN"/>
    <property type="match status" value="1"/>
</dbReference>
<dbReference type="Gene3D" id="3.30.300.20">
    <property type="match status" value="1"/>
</dbReference>
<evidence type="ECO:0000313" key="4">
    <source>
        <dbReference type="Proteomes" id="UP001500751"/>
    </source>
</evidence>